<dbReference type="GO" id="GO:0009432">
    <property type="term" value="P:SOS response"/>
    <property type="evidence" value="ECO:0007669"/>
    <property type="project" value="TreeGrafter"/>
</dbReference>
<accession>A0A3M4UF02</accession>
<evidence type="ECO:0000313" key="3">
    <source>
        <dbReference type="Proteomes" id="UP000274212"/>
    </source>
</evidence>
<dbReference type="PANTHER" id="PTHR21621:SF0">
    <property type="entry name" value="BETA-CITRYLGLUTAMATE SYNTHASE B-RELATED"/>
    <property type="match status" value="1"/>
</dbReference>
<dbReference type="Gene3D" id="3.30.470.20">
    <property type="entry name" value="ATP-grasp fold, B domain"/>
    <property type="match status" value="1"/>
</dbReference>
<dbReference type="GO" id="GO:0018169">
    <property type="term" value="F:ribosomal S6-glutamic acid ligase activity"/>
    <property type="evidence" value="ECO:0007669"/>
    <property type="project" value="TreeGrafter"/>
</dbReference>
<dbReference type="GO" id="GO:0005737">
    <property type="term" value="C:cytoplasm"/>
    <property type="evidence" value="ECO:0007669"/>
    <property type="project" value="TreeGrafter"/>
</dbReference>
<proteinExistence type="predicted"/>
<reference evidence="2 3" key="1">
    <citation type="submission" date="2018-08" db="EMBL/GenBank/DDBJ databases">
        <title>Recombination of ecologically and evolutionarily significant loci maintains genetic cohesion in the Pseudomonas syringae species complex.</title>
        <authorList>
            <person name="Dillon M."/>
            <person name="Thakur S."/>
            <person name="Almeida R.N.D."/>
            <person name="Weir B.S."/>
            <person name="Guttman D.S."/>
        </authorList>
    </citation>
    <scope>NUCLEOTIDE SEQUENCE [LARGE SCALE GENOMIC DNA]</scope>
    <source>
        <strain evidence="2 3">ICMP 9829</strain>
    </source>
</reference>
<dbReference type="Proteomes" id="UP000274212">
    <property type="component" value="Unassembled WGS sequence"/>
</dbReference>
<comment type="caution">
    <text evidence="2">The sequence shown here is derived from an EMBL/GenBank/DDBJ whole genome shotgun (WGS) entry which is preliminary data.</text>
</comment>
<dbReference type="InterPro" id="IPR013651">
    <property type="entry name" value="ATP-grasp_RimK-type"/>
</dbReference>
<feature type="domain" description="ATP-grasp fold RimK-type" evidence="1">
    <location>
        <begin position="197"/>
        <end position="310"/>
    </location>
</feature>
<dbReference type="SUPFAM" id="SSF56059">
    <property type="entry name" value="Glutathione synthetase ATP-binding domain-like"/>
    <property type="match status" value="1"/>
</dbReference>
<dbReference type="Pfam" id="PF08443">
    <property type="entry name" value="RimK"/>
    <property type="match status" value="1"/>
</dbReference>
<dbReference type="PANTHER" id="PTHR21621">
    <property type="entry name" value="RIBOSOMAL PROTEIN S6 MODIFICATION PROTEIN"/>
    <property type="match status" value="1"/>
</dbReference>
<gene>
    <name evidence="2" type="ORF">ALP36_02014</name>
</gene>
<dbReference type="RefSeq" id="WP_122285584.1">
    <property type="nucleotide sequence ID" value="NZ_RBRV01000017.1"/>
</dbReference>
<evidence type="ECO:0000313" key="2">
    <source>
        <dbReference type="EMBL" id="RMU08275.1"/>
    </source>
</evidence>
<protein>
    <recommendedName>
        <fullName evidence="1">ATP-grasp fold RimK-type domain-containing protein</fullName>
    </recommendedName>
</protein>
<dbReference type="EMBL" id="RBTT01000186">
    <property type="protein sequence ID" value="RMU08275.1"/>
    <property type="molecule type" value="Genomic_DNA"/>
</dbReference>
<dbReference type="AlphaFoldDB" id="A0A3M4UF02"/>
<name>A0A3M4UF02_9PSED</name>
<sequence>MFLLVTNRRDITMDFVVAELQRRGLPYFRLNTELLPLSQSTLGVSAMDDWAVELEGKRITGREVTAAYFRRPGAPQAPEAVLDAGERAYIEAEWSSFLKSLYFRLESRWFSDPTQIFLAEDKPRQLLIARQLGFNIPDTAITNQLKTAELLTAEGRAIGKPLRQAVLQGALEKVMFTSRLQPLTDADAAALSLAPLIIQAEVPKKYDVRVTVVGAQVFATAIWSQDNEETEVDWRRGSRPDLRHEAISLPDDVVAQCRDLVRRLNLRYGAIDLVCDQDENLWFLEINPNGQWAWIENQTGYPIAAAIVDELGIIQNGPF</sequence>
<organism evidence="2 3">
    <name type="scientific">Pseudomonas syringae pv. coriandricola</name>
    <dbReference type="NCBI Taxonomy" id="264453"/>
    <lineage>
        <taxon>Bacteria</taxon>
        <taxon>Pseudomonadati</taxon>
        <taxon>Pseudomonadota</taxon>
        <taxon>Gammaproteobacteria</taxon>
        <taxon>Pseudomonadales</taxon>
        <taxon>Pseudomonadaceae</taxon>
        <taxon>Pseudomonas</taxon>
    </lineage>
</organism>
<evidence type="ECO:0000259" key="1">
    <source>
        <dbReference type="Pfam" id="PF08443"/>
    </source>
</evidence>